<reference evidence="10 11" key="1">
    <citation type="journal article" date="2016" name="Nat. Commun.">
        <title>Thousands of microbial genomes shed light on interconnected biogeochemical processes in an aquifer system.</title>
        <authorList>
            <person name="Anantharaman K."/>
            <person name="Brown C.T."/>
            <person name="Hug L.A."/>
            <person name="Sharon I."/>
            <person name="Castelle C.J."/>
            <person name="Probst A.J."/>
            <person name="Thomas B.C."/>
            <person name="Singh A."/>
            <person name="Wilkins M.J."/>
            <person name="Karaoz U."/>
            <person name="Brodie E.L."/>
            <person name="Williams K.H."/>
            <person name="Hubbard S.S."/>
            <person name="Banfield J.F."/>
        </authorList>
    </citation>
    <scope>NUCLEOTIDE SEQUENCE [LARGE SCALE GENOMIC DNA]</scope>
</reference>
<comment type="caution">
    <text evidence="10">The sequence shown here is derived from an EMBL/GenBank/DDBJ whole genome shotgun (WGS) entry which is preliminary data.</text>
</comment>
<keyword evidence="7" id="KW-0472">Membrane</keyword>
<keyword evidence="5" id="KW-0375">Hydrogen ion transport</keyword>
<sequence length="284" mass="32448">MASINDLKHQLEESDSLKLVTDALGDLAALEIQRTRAEVLQNTQFFNEIAEVYHDVRVVSAKHRLLHKLPAHTPKNGRTVAVLLTSNEGFFGGLDYRITQQFVDTAKKFPCEQIVVGKFGVKYLASTHYSLPYTQILFDRDTPTPEELHNLVNKTIEYSKVLLFHAKFVTTLHQEPEISDISSAEETPESLESKIDYIIEPEIDKMLVFFENQLLTLLYKAIFLQSQLSKTAARMVSMYEAGLNVEKQIAAEKRELTKASRQRQNVLILETYAGIRNLLSYRKE</sequence>
<evidence type="ECO:0000256" key="2">
    <source>
        <dbReference type="ARBA" id="ARBA00004170"/>
    </source>
</evidence>
<evidence type="ECO:0000313" key="10">
    <source>
        <dbReference type="EMBL" id="OGE40325.1"/>
    </source>
</evidence>
<dbReference type="EMBL" id="MFDD01000012">
    <property type="protein sequence ID" value="OGE40325.1"/>
    <property type="molecule type" value="Genomic_DNA"/>
</dbReference>
<organism evidence="10 11">
    <name type="scientific">Candidatus Daviesbacteria bacterium RIFCSPHIGHO2_02_FULL_43_12</name>
    <dbReference type="NCBI Taxonomy" id="1797776"/>
    <lineage>
        <taxon>Bacteria</taxon>
        <taxon>Candidatus Daviesiibacteriota</taxon>
    </lineage>
</organism>
<evidence type="ECO:0000313" key="11">
    <source>
        <dbReference type="Proteomes" id="UP000177328"/>
    </source>
</evidence>
<keyword evidence="4" id="KW-0813">Transport</keyword>
<evidence type="ECO:0000256" key="7">
    <source>
        <dbReference type="ARBA" id="ARBA00023136"/>
    </source>
</evidence>
<dbReference type="InterPro" id="IPR035968">
    <property type="entry name" value="ATP_synth_F1_ATPase_gsu"/>
</dbReference>
<comment type="similarity">
    <text evidence="3">Belongs to the ATPase gamma chain family.</text>
</comment>
<protein>
    <recommendedName>
        <fullName evidence="12">ATP synthase gamma chain</fullName>
    </recommendedName>
</protein>
<evidence type="ECO:0000256" key="9">
    <source>
        <dbReference type="ARBA" id="ARBA00023310"/>
    </source>
</evidence>
<gene>
    <name evidence="10" type="ORF">A3D25_02995</name>
</gene>
<accession>A0A1F5KHP6</accession>
<evidence type="ECO:0000256" key="8">
    <source>
        <dbReference type="ARBA" id="ARBA00023196"/>
    </source>
</evidence>
<keyword evidence="6" id="KW-0406">Ion transport</keyword>
<comment type="function">
    <text evidence="1">Produces ATP from ADP in the presence of a proton gradient across the membrane. The gamma chain is believed to be important in regulating ATPase activity and the flow of protons through the CF(0) complex.</text>
</comment>
<keyword evidence="9" id="KW-0066">ATP synthesis</keyword>
<evidence type="ECO:0000256" key="3">
    <source>
        <dbReference type="ARBA" id="ARBA00007681"/>
    </source>
</evidence>
<dbReference type="PRINTS" id="PR00126">
    <property type="entry name" value="ATPASEGAMMA"/>
</dbReference>
<comment type="subcellular location">
    <subcellularLocation>
        <location evidence="2">Membrane</location>
        <topology evidence="2">Peripheral membrane protein</topology>
    </subcellularLocation>
</comment>
<dbReference type="Proteomes" id="UP000177328">
    <property type="component" value="Unassembled WGS sequence"/>
</dbReference>
<evidence type="ECO:0008006" key="12">
    <source>
        <dbReference type="Google" id="ProtNLM"/>
    </source>
</evidence>
<dbReference type="GO" id="GO:0045259">
    <property type="term" value="C:proton-transporting ATP synthase complex"/>
    <property type="evidence" value="ECO:0007669"/>
    <property type="project" value="UniProtKB-KW"/>
</dbReference>
<evidence type="ECO:0000256" key="6">
    <source>
        <dbReference type="ARBA" id="ARBA00023065"/>
    </source>
</evidence>
<dbReference type="InterPro" id="IPR000131">
    <property type="entry name" value="ATP_synth_F1_gsu"/>
</dbReference>
<dbReference type="Pfam" id="PF00231">
    <property type="entry name" value="ATP-synt"/>
    <property type="match status" value="1"/>
</dbReference>
<dbReference type="AlphaFoldDB" id="A0A1F5KHP6"/>
<proteinExistence type="inferred from homology"/>
<name>A0A1F5KHP6_9BACT</name>
<evidence type="ECO:0000256" key="1">
    <source>
        <dbReference type="ARBA" id="ARBA00003456"/>
    </source>
</evidence>
<dbReference type="Gene3D" id="3.40.1380.10">
    <property type="match status" value="1"/>
</dbReference>
<dbReference type="GO" id="GO:0046933">
    <property type="term" value="F:proton-transporting ATP synthase activity, rotational mechanism"/>
    <property type="evidence" value="ECO:0007669"/>
    <property type="project" value="InterPro"/>
</dbReference>
<keyword evidence="8" id="KW-0139">CF(1)</keyword>
<evidence type="ECO:0000256" key="4">
    <source>
        <dbReference type="ARBA" id="ARBA00022448"/>
    </source>
</evidence>
<dbReference type="SUPFAM" id="SSF52943">
    <property type="entry name" value="ATP synthase (F1-ATPase), gamma subunit"/>
    <property type="match status" value="1"/>
</dbReference>
<evidence type="ECO:0000256" key="5">
    <source>
        <dbReference type="ARBA" id="ARBA00022781"/>
    </source>
</evidence>